<keyword evidence="2" id="KW-1185">Reference proteome</keyword>
<sequence>MQFQKFTIGIALATLAVAIQQREATASPALASHVSTKYDVILQQLGLQTNQLQTTQSQSILSQTPQSRTTQFQSQKSIGIGQAGQPFFSHPPQLVRAAALPNGSSVSSTYEFTLTVPQDAGQPLKAVTIAQAPNAETVKFNVTNNRASIGRRFAAGPEIRLASVRGDQSTNLGEATVVFNQPVLPGNTVTLSLPVQKNPHSSGVYLFGVTAYPDGKNGLGQFLGYGRINFYGNSN</sequence>
<dbReference type="EMBL" id="JAMPLM010000030">
    <property type="protein sequence ID" value="MEP1061265.1"/>
    <property type="molecule type" value="Genomic_DNA"/>
</dbReference>
<dbReference type="RefSeq" id="WP_190448504.1">
    <property type="nucleotide sequence ID" value="NZ_JAMPLM010000030.1"/>
</dbReference>
<dbReference type="Pfam" id="PF10989">
    <property type="entry name" value="DUF2808"/>
    <property type="match status" value="1"/>
</dbReference>
<evidence type="ECO:0000313" key="2">
    <source>
        <dbReference type="Proteomes" id="UP001476950"/>
    </source>
</evidence>
<reference evidence="1 2" key="1">
    <citation type="submission" date="2022-04" db="EMBL/GenBank/DDBJ databases">
        <title>Positive selection, recombination, and allopatry shape intraspecific diversity of widespread and dominant cyanobacteria.</title>
        <authorList>
            <person name="Wei J."/>
            <person name="Shu W."/>
            <person name="Hu C."/>
        </authorList>
    </citation>
    <scope>NUCLEOTIDE SEQUENCE [LARGE SCALE GENOMIC DNA]</scope>
    <source>
        <strain evidence="1 2">AS-A4</strain>
    </source>
</reference>
<protein>
    <submittedName>
        <fullName evidence="1">DUF2808 domain-containing protein</fullName>
    </submittedName>
</protein>
<evidence type="ECO:0000313" key="1">
    <source>
        <dbReference type="EMBL" id="MEP1061265.1"/>
    </source>
</evidence>
<dbReference type="Proteomes" id="UP001476950">
    <property type="component" value="Unassembled WGS sequence"/>
</dbReference>
<dbReference type="InterPro" id="IPR021256">
    <property type="entry name" value="DUF2808"/>
</dbReference>
<comment type="caution">
    <text evidence="1">The sequence shown here is derived from an EMBL/GenBank/DDBJ whole genome shotgun (WGS) entry which is preliminary data.</text>
</comment>
<gene>
    <name evidence="1" type="ORF">NDI38_22800</name>
</gene>
<proteinExistence type="predicted"/>
<accession>A0ABV0KPZ2</accession>
<organism evidence="1 2">
    <name type="scientific">Stenomitos frigidus AS-A4</name>
    <dbReference type="NCBI Taxonomy" id="2933935"/>
    <lineage>
        <taxon>Bacteria</taxon>
        <taxon>Bacillati</taxon>
        <taxon>Cyanobacteriota</taxon>
        <taxon>Cyanophyceae</taxon>
        <taxon>Leptolyngbyales</taxon>
        <taxon>Leptolyngbyaceae</taxon>
        <taxon>Stenomitos</taxon>
    </lineage>
</organism>
<name>A0ABV0KPZ2_9CYAN</name>